<dbReference type="EMBL" id="CP081673">
    <property type="protein sequence ID" value="QZH65037.1"/>
    <property type="molecule type" value="Genomic_DNA"/>
</dbReference>
<name>A0ACD1FDB0_MYCFR</name>
<organism evidence="1 2">
    <name type="scientific">Mycolicibacterium farcinogenes</name>
    <name type="common">Mycobacterium farcinogenes</name>
    <dbReference type="NCBI Taxonomy" id="1802"/>
    <lineage>
        <taxon>Bacteria</taxon>
        <taxon>Bacillati</taxon>
        <taxon>Actinomycetota</taxon>
        <taxon>Actinomycetes</taxon>
        <taxon>Mycobacteriales</taxon>
        <taxon>Mycobacteriaceae</taxon>
        <taxon>Mycolicibacterium</taxon>
    </lineage>
</organism>
<gene>
    <name evidence="1" type="ORF">K6L26_24015</name>
</gene>
<dbReference type="Proteomes" id="UP000825598">
    <property type="component" value="Chromosome"/>
</dbReference>
<evidence type="ECO:0000313" key="2">
    <source>
        <dbReference type="Proteomes" id="UP000825598"/>
    </source>
</evidence>
<keyword evidence="2" id="KW-1185">Reference proteome</keyword>
<protein>
    <submittedName>
        <fullName evidence="1">Uncharacterized protein</fullName>
    </submittedName>
</protein>
<accession>A0ACD1FDB0</accession>
<sequence>MTGAVQDRSDQPKKRREYGFCSVCQATVVLNRETGKVPNHELPGGGMCSGSGGDRFTGTQERCAVCDLVQEVRDRDGRIAVHKANGQRCEGSGKSPAGGRRRMNATGLSTVTRGGAPGLGKRR</sequence>
<proteinExistence type="predicted"/>
<reference evidence="1" key="1">
    <citation type="submission" date="2021-07" db="EMBL/GenBank/DDBJ databases">
        <title>Complete Genome Sequences of Mycobacterium farcinogenes Isolated from Clinical Specimens from Patients in Thailand.</title>
        <authorList>
            <person name="Sodsai P."/>
        </authorList>
    </citation>
    <scope>NUCLEOTIDE SEQUENCE</scope>
    <source>
        <strain evidence="1">BKK/CU-MFGFA-001</strain>
    </source>
</reference>
<evidence type="ECO:0000313" key="1">
    <source>
        <dbReference type="EMBL" id="QZH65037.1"/>
    </source>
</evidence>